<keyword evidence="2" id="KW-1185">Reference proteome</keyword>
<evidence type="ECO:0000313" key="2">
    <source>
        <dbReference type="Proteomes" id="UP001058974"/>
    </source>
</evidence>
<dbReference type="AlphaFoldDB" id="A0A9D4XBA6"/>
<dbReference type="Gramene" id="Psat04G0080500-T1">
    <property type="protein sequence ID" value="KAI5415516.1"/>
    <property type="gene ID" value="KIW84_040805"/>
</dbReference>
<gene>
    <name evidence="1" type="ORF">KIW84_040805</name>
</gene>
<sequence>MEEYYMTDELDSGADGDKCEDMLVVIRFNEEEAIRKDFIFKVGMRFSSLKQLKKAILEYNVLNDTKDIFSKNDAKRCRDFKARQLAQIVEGDSSKEYSFLRSYGVELIRVSPENTFKLNIDSPGPGLQPRFERCYTCFDETNK</sequence>
<organism evidence="1 2">
    <name type="scientific">Pisum sativum</name>
    <name type="common">Garden pea</name>
    <name type="synonym">Lathyrus oleraceus</name>
    <dbReference type="NCBI Taxonomy" id="3888"/>
    <lineage>
        <taxon>Eukaryota</taxon>
        <taxon>Viridiplantae</taxon>
        <taxon>Streptophyta</taxon>
        <taxon>Embryophyta</taxon>
        <taxon>Tracheophyta</taxon>
        <taxon>Spermatophyta</taxon>
        <taxon>Magnoliopsida</taxon>
        <taxon>eudicotyledons</taxon>
        <taxon>Gunneridae</taxon>
        <taxon>Pentapetalae</taxon>
        <taxon>rosids</taxon>
        <taxon>fabids</taxon>
        <taxon>Fabales</taxon>
        <taxon>Fabaceae</taxon>
        <taxon>Papilionoideae</taxon>
        <taxon>50 kb inversion clade</taxon>
        <taxon>NPAAA clade</taxon>
        <taxon>Hologalegina</taxon>
        <taxon>IRL clade</taxon>
        <taxon>Fabeae</taxon>
        <taxon>Lathyrus</taxon>
    </lineage>
</organism>
<accession>A0A9D4XBA6</accession>
<proteinExistence type="predicted"/>
<name>A0A9D4XBA6_PEA</name>
<dbReference type="Proteomes" id="UP001058974">
    <property type="component" value="Chromosome 4"/>
</dbReference>
<reference evidence="1 2" key="1">
    <citation type="journal article" date="2022" name="Nat. Genet.">
        <title>Improved pea reference genome and pan-genome highlight genomic features and evolutionary characteristics.</title>
        <authorList>
            <person name="Yang T."/>
            <person name="Liu R."/>
            <person name="Luo Y."/>
            <person name="Hu S."/>
            <person name="Wang D."/>
            <person name="Wang C."/>
            <person name="Pandey M.K."/>
            <person name="Ge S."/>
            <person name="Xu Q."/>
            <person name="Li N."/>
            <person name="Li G."/>
            <person name="Huang Y."/>
            <person name="Saxena R.K."/>
            <person name="Ji Y."/>
            <person name="Li M."/>
            <person name="Yan X."/>
            <person name="He Y."/>
            <person name="Liu Y."/>
            <person name="Wang X."/>
            <person name="Xiang C."/>
            <person name="Varshney R.K."/>
            <person name="Ding H."/>
            <person name="Gao S."/>
            <person name="Zong X."/>
        </authorList>
    </citation>
    <scope>NUCLEOTIDE SEQUENCE [LARGE SCALE GENOMIC DNA]</scope>
    <source>
        <strain evidence="1 2">cv. Zhongwan 6</strain>
    </source>
</reference>
<protein>
    <submittedName>
        <fullName evidence="1">Uncharacterized protein</fullName>
    </submittedName>
</protein>
<comment type="caution">
    <text evidence="1">The sequence shown here is derived from an EMBL/GenBank/DDBJ whole genome shotgun (WGS) entry which is preliminary data.</text>
</comment>
<dbReference type="EMBL" id="JAMSHJ010000004">
    <property type="protein sequence ID" value="KAI5415516.1"/>
    <property type="molecule type" value="Genomic_DNA"/>
</dbReference>
<evidence type="ECO:0000313" key="1">
    <source>
        <dbReference type="EMBL" id="KAI5415516.1"/>
    </source>
</evidence>